<organism evidence="4 5">
    <name type="scientific">Noviherbaspirillum autotrophicum</name>
    <dbReference type="NCBI Taxonomy" id="709839"/>
    <lineage>
        <taxon>Bacteria</taxon>
        <taxon>Pseudomonadati</taxon>
        <taxon>Pseudomonadota</taxon>
        <taxon>Betaproteobacteria</taxon>
        <taxon>Burkholderiales</taxon>
        <taxon>Oxalobacteraceae</taxon>
        <taxon>Noviherbaspirillum</taxon>
    </lineage>
</organism>
<dbReference type="PANTHER" id="PTHR11927">
    <property type="entry name" value="GALACTOSIDE 2-L-FUCOSYLTRANSFERASE"/>
    <property type="match status" value="1"/>
</dbReference>
<evidence type="ECO:0000313" key="3">
    <source>
        <dbReference type="EMBL" id="KIF82724.1"/>
    </source>
</evidence>
<comment type="caution">
    <text evidence="4">The sequence shown here is derived from an EMBL/GenBank/DDBJ whole genome shotgun (WGS) entry which is preliminary data.</text>
</comment>
<proteinExistence type="predicted"/>
<dbReference type="InterPro" id="IPR002516">
    <property type="entry name" value="Glyco_trans_11"/>
</dbReference>
<sequence>MIVVRLIGGLGNQMFQYASALALAKRTGSDLILDLSAFKHYSLRDYGLQQWKISARIASSVELRKFPRWGARVARYTQKLGIKTRFYSELGLGFDPAFMKLHAPVYLNGYFQSEKYFLNIRSILLEEFQPSNPLLAQNSRHASDAIESNSVAIHIRRGDYVSNTHNLSIHGVCSLGYYERAINIIRSKIGPANFFVFSDDMEWVRENIRIPDEVVFVEGNNARPEADIHLMSLCKHNICANSSFSWWGAWLNRNPEKIVIAPDPWFVSKALDSNHLIPQDWFQVSS</sequence>
<dbReference type="RefSeq" id="WP_040038475.1">
    <property type="nucleotide sequence ID" value="NZ_JWJG01000002.1"/>
</dbReference>
<gene>
    <name evidence="4" type="ORF">TSA66_00140</name>
    <name evidence="3" type="ORF">TSA66_20870</name>
</gene>
<dbReference type="GO" id="GO:0016020">
    <property type="term" value="C:membrane"/>
    <property type="evidence" value="ECO:0007669"/>
    <property type="project" value="InterPro"/>
</dbReference>
<reference evidence="4 5" key="1">
    <citation type="submission" date="2014-12" db="EMBL/GenBank/DDBJ databases">
        <title>Denitrispirillum autotrophicum gen. nov., sp. nov., Denitrifying, Facultatively Autotrophic Bacteria Isolated from Rice Paddy Soil.</title>
        <authorList>
            <person name="Ishii S."/>
            <person name="Ashida N."/>
            <person name="Ohno H."/>
            <person name="Otsuka S."/>
            <person name="Yokota A."/>
            <person name="Senoo K."/>
        </authorList>
    </citation>
    <scope>NUCLEOTIDE SEQUENCE [LARGE SCALE GENOMIC DNA]</scope>
    <source>
        <strain evidence="4 5">TSA66</strain>
    </source>
</reference>
<keyword evidence="2" id="KW-0808">Transferase</keyword>
<dbReference type="Pfam" id="PF01531">
    <property type="entry name" value="Glyco_transf_11"/>
    <property type="match status" value="1"/>
</dbReference>
<evidence type="ECO:0000256" key="2">
    <source>
        <dbReference type="ARBA" id="ARBA00022679"/>
    </source>
</evidence>
<dbReference type="AlphaFoldDB" id="A0A0C2BVW6"/>
<evidence type="ECO:0008006" key="6">
    <source>
        <dbReference type="Google" id="ProtNLM"/>
    </source>
</evidence>
<dbReference type="OrthoDB" id="9794601at2"/>
<dbReference type="PANTHER" id="PTHR11927:SF9">
    <property type="entry name" value="L-FUCOSYLTRANSFERASE"/>
    <property type="match status" value="1"/>
</dbReference>
<accession>A0A0C2BVW6</accession>
<keyword evidence="1" id="KW-0328">Glycosyltransferase</keyword>
<dbReference type="EMBL" id="JWJG01000028">
    <property type="protein sequence ID" value="KIF82724.1"/>
    <property type="molecule type" value="Genomic_DNA"/>
</dbReference>
<evidence type="ECO:0000313" key="4">
    <source>
        <dbReference type="EMBL" id="KIF84174.1"/>
    </source>
</evidence>
<evidence type="ECO:0000256" key="1">
    <source>
        <dbReference type="ARBA" id="ARBA00022676"/>
    </source>
</evidence>
<evidence type="ECO:0000313" key="5">
    <source>
        <dbReference type="Proteomes" id="UP000031572"/>
    </source>
</evidence>
<dbReference type="STRING" id="709839.TSA66_00140"/>
<protein>
    <recommendedName>
        <fullName evidence="6">Alpha-1,2-fucosyltransferase</fullName>
    </recommendedName>
</protein>
<dbReference type="GO" id="GO:0008107">
    <property type="term" value="F:galactoside 2-alpha-L-fucosyltransferase activity"/>
    <property type="evidence" value="ECO:0007669"/>
    <property type="project" value="InterPro"/>
</dbReference>
<dbReference type="CDD" id="cd11301">
    <property type="entry name" value="Fut1_Fut2_like"/>
    <property type="match status" value="1"/>
</dbReference>
<dbReference type="GO" id="GO:0005975">
    <property type="term" value="P:carbohydrate metabolic process"/>
    <property type="evidence" value="ECO:0007669"/>
    <property type="project" value="InterPro"/>
</dbReference>
<name>A0A0C2BVW6_9BURK</name>
<dbReference type="Proteomes" id="UP000031572">
    <property type="component" value="Unassembled WGS sequence"/>
</dbReference>
<dbReference type="Gene3D" id="3.40.50.11350">
    <property type="match status" value="1"/>
</dbReference>
<keyword evidence="5" id="KW-1185">Reference proteome</keyword>
<dbReference type="EMBL" id="JWJG01000002">
    <property type="protein sequence ID" value="KIF84174.1"/>
    <property type="molecule type" value="Genomic_DNA"/>
</dbReference>